<dbReference type="PANTHER" id="PTHR42791">
    <property type="entry name" value="GNAT FAMILY ACETYLTRANSFERASE"/>
    <property type="match status" value="1"/>
</dbReference>
<dbReference type="AlphaFoldDB" id="A0A6G1KD02"/>
<reference evidence="1" key="1">
    <citation type="journal article" date="2020" name="Stud. Mycol.">
        <title>101 Dothideomycetes genomes: a test case for predicting lifestyles and emergence of pathogens.</title>
        <authorList>
            <person name="Haridas S."/>
            <person name="Albert R."/>
            <person name="Binder M."/>
            <person name="Bloem J."/>
            <person name="Labutti K."/>
            <person name="Salamov A."/>
            <person name="Andreopoulos B."/>
            <person name="Baker S."/>
            <person name="Barry K."/>
            <person name="Bills G."/>
            <person name="Bluhm B."/>
            <person name="Cannon C."/>
            <person name="Castanera R."/>
            <person name="Culley D."/>
            <person name="Daum C."/>
            <person name="Ezra D."/>
            <person name="Gonzalez J."/>
            <person name="Henrissat B."/>
            <person name="Kuo A."/>
            <person name="Liang C."/>
            <person name="Lipzen A."/>
            <person name="Lutzoni F."/>
            <person name="Magnuson J."/>
            <person name="Mondo S."/>
            <person name="Nolan M."/>
            <person name="Ohm R."/>
            <person name="Pangilinan J."/>
            <person name="Park H.-J."/>
            <person name="Ramirez L."/>
            <person name="Alfaro M."/>
            <person name="Sun H."/>
            <person name="Tritt A."/>
            <person name="Yoshinaga Y."/>
            <person name="Zwiers L.-H."/>
            <person name="Turgeon B."/>
            <person name="Goodwin S."/>
            <person name="Spatafora J."/>
            <person name="Crous P."/>
            <person name="Grigoriev I."/>
        </authorList>
    </citation>
    <scope>NUCLEOTIDE SEQUENCE</scope>
    <source>
        <strain evidence="1">CBS 279.74</strain>
    </source>
</reference>
<dbReference type="SUPFAM" id="SSF55729">
    <property type="entry name" value="Acyl-CoA N-acyltransferases (Nat)"/>
    <property type="match status" value="1"/>
</dbReference>
<dbReference type="InterPro" id="IPR052523">
    <property type="entry name" value="Trichothecene_AcTrans"/>
</dbReference>
<sequence>MPLQLQPVTLSDMPDVATIQRAAFSTGMISLLMPRPITTEAIAKSIEAHAKSMTTEPDVFYVKVVDTDLDNKIIAVGKWRINKAHRGQEDVERMLPKPGKAEEGNQAVLDMMRYLRWGRSTFMGGKPFCFLHMLVCDPNHGRRGAGAMLVKWGTSQADVLNLPCFLEASEMGRPLYARLGFVPVHEEIFHGAKYGLDTGDEVNTCMIRQPVS</sequence>
<organism evidence="1 2">
    <name type="scientific">Pleomassaria siparia CBS 279.74</name>
    <dbReference type="NCBI Taxonomy" id="1314801"/>
    <lineage>
        <taxon>Eukaryota</taxon>
        <taxon>Fungi</taxon>
        <taxon>Dikarya</taxon>
        <taxon>Ascomycota</taxon>
        <taxon>Pezizomycotina</taxon>
        <taxon>Dothideomycetes</taxon>
        <taxon>Pleosporomycetidae</taxon>
        <taxon>Pleosporales</taxon>
        <taxon>Pleomassariaceae</taxon>
        <taxon>Pleomassaria</taxon>
    </lineage>
</organism>
<dbReference type="PANTHER" id="PTHR42791:SF14">
    <property type="entry name" value="N-ACETYLTRANSFERASE DOMAIN-CONTAINING PROTEIN"/>
    <property type="match status" value="1"/>
</dbReference>
<evidence type="ECO:0000313" key="1">
    <source>
        <dbReference type="EMBL" id="KAF2710352.1"/>
    </source>
</evidence>
<dbReference type="OrthoDB" id="2115692at2759"/>
<accession>A0A6G1KD02</accession>
<dbReference type="InterPro" id="IPR016181">
    <property type="entry name" value="Acyl_CoA_acyltransferase"/>
</dbReference>
<evidence type="ECO:0008006" key="3">
    <source>
        <dbReference type="Google" id="ProtNLM"/>
    </source>
</evidence>
<proteinExistence type="predicted"/>
<dbReference type="Proteomes" id="UP000799428">
    <property type="component" value="Unassembled WGS sequence"/>
</dbReference>
<name>A0A6G1KD02_9PLEO</name>
<dbReference type="EMBL" id="MU005769">
    <property type="protein sequence ID" value="KAF2710352.1"/>
    <property type="molecule type" value="Genomic_DNA"/>
</dbReference>
<protein>
    <recommendedName>
        <fullName evidence="3">N-acetyltransferase domain-containing protein</fullName>
    </recommendedName>
</protein>
<dbReference type="Gene3D" id="3.40.630.30">
    <property type="match status" value="1"/>
</dbReference>
<keyword evidence="2" id="KW-1185">Reference proteome</keyword>
<gene>
    <name evidence="1" type="ORF">K504DRAFT_476343</name>
</gene>
<evidence type="ECO:0000313" key="2">
    <source>
        <dbReference type="Proteomes" id="UP000799428"/>
    </source>
</evidence>